<dbReference type="PROSITE" id="PS50103">
    <property type="entry name" value="ZF_C3H1"/>
    <property type="match status" value="3"/>
</dbReference>
<feature type="region of interest" description="Disordered" evidence="11">
    <location>
        <begin position="155"/>
        <end position="196"/>
    </location>
</feature>
<feature type="compositionally biased region" description="Polar residues" evidence="11">
    <location>
        <begin position="1"/>
        <end position="34"/>
    </location>
</feature>
<feature type="region of interest" description="Disordered" evidence="11">
    <location>
        <begin position="88"/>
        <end position="117"/>
    </location>
</feature>
<evidence type="ECO:0000256" key="1">
    <source>
        <dbReference type="ARBA" id="ARBA00004335"/>
    </source>
</evidence>
<dbReference type="SUPFAM" id="SSF90229">
    <property type="entry name" value="CCCH zinc finger"/>
    <property type="match status" value="3"/>
</dbReference>
<sequence>MSDVESQSDSNHAPELQQATISCSTEDSQQSTDSRLAKQDGDTVAAEPNKEIKAASAGKKVPQCRFFKTTGKCRYGDGCKYAHEIASTAQGEEGSAAETGAGGDHQQDPLPKASREKLPAAEEAEQKICRFFARSGWCRNGKRCRFLHERVKAELSSNRDEVDTSKGASEENPEDVTQDGTSNRKPEGETKKKEKPKKVCRYFKAGHCSTGDRCKFLHPEVEGSLGSDASTQCEPVKSRPAMPRPDPIRDKAVSMKIADLGKEDMLQLREMEIAQLIKRFPADRMTQVETEGADSVFRVTVSPTDPDWPFDITDFEFELMFSASYPADPFVVSMPEDQVLPNAVLTHMKESIEEWILARHGTNQIAGKVELMFRPFLRWLDRSLERLFTEAAKQFKKVVDAKAAGIEFVPYAKQKPPEPRDITQYCDVNHPVEAEGVIVTKGKTSDHNRETAGDAPSADTVNRLTRPEETSRANDGKLDTDATSEDKLNRYADLFNVQRRGTEIKFSQIELSESVSTLVATLIGVTIQCARCKNHCDIVTPPKRVNMARCGKCQHQQLLTYRQSLIHHFTATLGFLDLEGCSTFDLILSQCEFLLGCLHCSEETKVQGMQFGQTRTTWCEKCHTKMTVFLETARFHQLQVQAMETQAGQKAHVIQVKQLRNQVHPDIHEGQPLPDNGTCKHYRKSFRWFRFPCCGKCYPCDECHDDNEPDHEMKYATRIICGFCCKEQQHIPDKPCISCQSLTTKGRTSHWEGGTGCRNKIKMNRNDKQKFSNLNKTTSRKQQRLQGDKKAL</sequence>
<feature type="region of interest" description="Disordered" evidence="11">
    <location>
        <begin position="1"/>
        <end position="60"/>
    </location>
</feature>
<organism evidence="14 15">
    <name type="scientific">Acanthaster planci</name>
    <name type="common">Crown-of-thorns starfish</name>
    <dbReference type="NCBI Taxonomy" id="133434"/>
    <lineage>
        <taxon>Eukaryota</taxon>
        <taxon>Metazoa</taxon>
        <taxon>Echinodermata</taxon>
        <taxon>Eleutherozoa</taxon>
        <taxon>Asterozoa</taxon>
        <taxon>Asteroidea</taxon>
        <taxon>Valvatacea</taxon>
        <taxon>Valvatida</taxon>
        <taxon>Acanthasteridae</taxon>
        <taxon>Acanthaster</taxon>
    </lineage>
</organism>
<dbReference type="InterPro" id="IPR037274">
    <property type="entry name" value="Znf_CHY_sf"/>
</dbReference>
<dbReference type="PANTHER" id="PTHR46527:SF1">
    <property type="entry name" value="NUCLEOPORIN NUP42"/>
    <property type="match status" value="1"/>
</dbReference>
<evidence type="ECO:0000256" key="2">
    <source>
        <dbReference type="ARBA" id="ARBA00022723"/>
    </source>
</evidence>
<evidence type="ECO:0000256" key="11">
    <source>
        <dbReference type="SAM" id="MobiDB-lite"/>
    </source>
</evidence>
<dbReference type="PANTHER" id="PTHR46527">
    <property type="entry name" value="NUCLEOPORIN-LIKE PROTEIN 2"/>
    <property type="match status" value="1"/>
</dbReference>
<evidence type="ECO:0000256" key="8">
    <source>
        <dbReference type="ARBA" id="ARBA00042384"/>
    </source>
</evidence>
<evidence type="ECO:0000256" key="3">
    <source>
        <dbReference type="ARBA" id="ARBA00022771"/>
    </source>
</evidence>
<keyword evidence="2 10" id="KW-0479">Metal-binding</keyword>
<dbReference type="KEGG" id="aplc:110987908"/>
<feature type="domain" description="CHY-type" evidence="13">
    <location>
        <begin position="672"/>
        <end position="741"/>
    </location>
</feature>
<dbReference type="Gene3D" id="4.10.1000.10">
    <property type="entry name" value="Zinc finger, CCCH-type"/>
    <property type="match status" value="3"/>
</dbReference>
<feature type="zinc finger region" description="C3H1-type" evidence="10">
    <location>
        <begin position="58"/>
        <end position="86"/>
    </location>
</feature>
<keyword evidence="3 9" id="KW-0863">Zinc-finger</keyword>
<dbReference type="InterPro" id="IPR036855">
    <property type="entry name" value="Znf_CCCH_sf"/>
</dbReference>
<evidence type="ECO:0000313" key="14">
    <source>
        <dbReference type="Proteomes" id="UP000694845"/>
    </source>
</evidence>
<feature type="region of interest" description="Disordered" evidence="11">
    <location>
        <begin position="225"/>
        <end position="248"/>
    </location>
</feature>
<dbReference type="PROSITE" id="PS51266">
    <property type="entry name" value="ZF_CHY"/>
    <property type="match status" value="1"/>
</dbReference>
<dbReference type="OrthoDB" id="411372at2759"/>
<evidence type="ECO:0000256" key="9">
    <source>
        <dbReference type="PROSITE-ProRule" id="PRU00601"/>
    </source>
</evidence>
<dbReference type="Pfam" id="PF00642">
    <property type="entry name" value="zf-CCCH"/>
    <property type="match status" value="3"/>
</dbReference>
<dbReference type="RefSeq" id="XP_022106759.1">
    <property type="nucleotide sequence ID" value="XM_022251067.1"/>
</dbReference>
<keyword evidence="14" id="KW-1185">Reference proteome</keyword>
<reference evidence="15" key="1">
    <citation type="submission" date="2025-08" db="UniProtKB">
        <authorList>
            <consortium name="RefSeq"/>
        </authorList>
    </citation>
    <scope>IDENTIFICATION</scope>
</reference>
<feature type="compositionally biased region" description="Basic and acidic residues" evidence="11">
    <location>
        <begin position="155"/>
        <end position="164"/>
    </location>
</feature>
<gene>
    <name evidence="15" type="primary">LOC110987908</name>
</gene>
<comment type="function">
    <text evidence="6">Required for the export of mRNAs containing poly(A) tails from the nucleus into the cytoplasm.</text>
</comment>
<feature type="compositionally biased region" description="Basic and acidic residues" evidence="11">
    <location>
        <begin position="443"/>
        <end position="452"/>
    </location>
</feature>
<feature type="compositionally biased region" description="Basic and acidic residues" evidence="11">
    <location>
        <begin position="182"/>
        <end position="192"/>
    </location>
</feature>
<comment type="subcellular location">
    <subcellularLocation>
        <location evidence="1">Nucleus membrane</location>
        <topology evidence="1">Peripheral membrane protein</topology>
        <orientation evidence="1">Cytoplasmic side</orientation>
    </subcellularLocation>
</comment>
<feature type="domain" description="C3H1-type" evidence="12">
    <location>
        <begin position="123"/>
        <end position="151"/>
    </location>
</feature>
<dbReference type="GO" id="GO:0031965">
    <property type="term" value="C:nuclear membrane"/>
    <property type="evidence" value="ECO:0007669"/>
    <property type="project" value="UniProtKB-SubCell"/>
</dbReference>
<dbReference type="InterPro" id="IPR051767">
    <property type="entry name" value="Nucleoporin_NUP42"/>
</dbReference>
<feature type="domain" description="C3H1-type" evidence="12">
    <location>
        <begin position="58"/>
        <end position="86"/>
    </location>
</feature>
<dbReference type="SUPFAM" id="SSF161219">
    <property type="entry name" value="CHY zinc finger-like"/>
    <property type="match status" value="1"/>
</dbReference>
<dbReference type="GO" id="GO:0008270">
    <property type="term" value="F:zinc ion binding"/>
    <property type="evidence" value="ECO:0007669"/>
    <property type="project" value="UniProtKB-KW"/>
</dbReference>
<feature type="zinc finger region" description="C3H1-type" evidence="10">
    <location>
        <begin position="123"/>
        <end position="151"/>
    </location>
</feature>
<evidence type="ECO:0000313" key="15">
    <source>
        <dbReference type="RefSeq" id="XP_022106759.1"/>
    </source>
</evidence>
<feature type="compositionally biased region" description="Low complexity" evidence="11">
    <location>
        <begin position="88"/>
        <end position="99"/>
    </location>
</feature>
<keyword evidence="5" id="KW-0539">Nucleus</keyword>
<name>A0A8B7ZMV1_ACAPL</name>
<evidence type="ECO:0000256" key="7">
    <source>
        <dbReference type="ARBA" id="ARBA00039886"/>
    </source>
</evidence>
<dbReference type="InterPro" id="IPR000571">
    <property type="entry name" value="Znf_CCCH"/>
</dbReference>
<evidence type="ECO:0000256" key="6">
    <source>
        <dbReference type="ARBA" id="ARBA00037262"/>
    </source>
</evidence>
<proteinExistence type="predicted"/>
<keyword evidence="4 10" id="KW-0862">Zinc</keyword>
<evidence type="ECO:0000259" key="13">
    <source>
        <dbReference type="PROSITE" id="PS51266"/>
    </source>
</evidence>
<protein>
    <recommendedName>
        <fullName evidence="7">Nucleoporin NUP42</fullName>
    </recommendedName>
    <alternativeName>
        <fullName evidence="8">Nucleoporin-like protein 2</fullName>
    </alternativeName>
</protein>
<evidence type="ECO:0000259" key="12">
    <source>
        <dbReference type="PROSITE" id="PS50103"/>
    </source>
</evidence>
<evidence type="ECO:0000256" key="5">
    <source>
        <dbReference type="ARBA" id="ARBA00023242"/>
    </source>
</evidence>
<feature type="compositionally biased region" description="Basic and acidic residues" evidence="11">
    <location>
        <begin position="465"/>
        <end position="482"/>
    </location>
</feature>
<dbReference type="OMA" id="GIEFVPY"/>
<dbReference type="InterPro" id="IPR008913">
    <property type="entry name" value="Znf_CHY"/>
</dbReference>
<feature type="region of interest" description="Disordered" evidence="11">
    <location>
        <begin position="439"/>
        <end position="482"/>
    </location>
</feature>
<accession>A0A8B7ZMV1</accession>
<dbReference type="Pfam" id="PF05495">
    <property type="entry name" value="zf-CHY"/>
    <property type="match status" value="1"/>
</dbReference>
<dbReference type="SMART" id="SM00356">
    <property type="entry name" value="ZnF_C3H1"/>
    <property type="match status" value="3"/>
</dbReference>
<feature type="zinc finger region" description="C3H1-type" evidence="10">
    <location>
        <begin position="194"/>
        <end position="221"/>
    </location>
</feature>
<evidence type="ECO:0000256" key="4">
    <source>
        <dbReference type="ARBA" id="ARBA00022833"/>
    </source>
</evidence>
<feature type="domain" description="C3H1-type" evidence="12">
    <location>
        <begin position="194"/>
        <end position="221"/>
    </location>
</feature>
<dbReference type="Proteomes" id="UP000694845">
    <property type="component" value="Unplaced"/>
</dbReference>
<dbReference type="AlphaFoldDB" id="A0A8B7ZMV1"/>
<dbReference type="GeneID" id="110987908"/>
<evidence type="ECO:0000256" key="10">
    <source>
        <dbReference type="PROSITE-ProRule" id="PRU00723"/>
    </source>
</evidence>